<dbReference type="InterPro" id="IPR036875">
    <property type="entry name" value="Znf_CCHC_sf"/>
</dbReference>
<organism evidence="5 6">
    <name type="scientific">Gnomoniopsis smithogilvyi</name>
    <dbReference type="NCBI Taxonomy" id="1191159"/>
    <lineage>
        <taxon>Eukaryota</taxon>
        <taxon>Fungi</taxon>
        <taxon>Dikarya</taxon>
        <taxon>Ascomycota</taxon>
        <taxon>Pezizomycotina</taxon>
        <taxon>Sordariomycetes</taxon>
        <taxon>Sordariomycetidae</taxon>
        <taxon>Diaporthales</taxon>
        <taxon>Gnomoniaceae</taxon>
        <taxon>Gnomoniopsis</taxon>
    </lineage>
</organism>
<name>A0A9W9CZN3_9PEZI</name>
<dbReference type="PANTHER" id="PTHR36182:SF2">
    <property type="entry name" value="LYTIC POLYSACCHARIDE MONOOXYGENASE"/>
    <property type="match status" value="1"/>
</dbReference>
<feature type="region of interest" description="Disordered" evidence="3">
    <location>
        <begin position="475"/>
        <end position="519"/>
    </location>
</feature>
<reference evidence="5" key="1">
    <citation type="submission" date="2022-10" db="EMBL/GenBank/DDBJ databases">
        <title>Tapping the CABI collections for fungal endophytes: first genome assemblies for Collariella, Neodidymelliopsis, Ascochyta clinopodiicola, Didymella pomorum, Didymosphaeria variabile, Neocosmospora piperis and Neocucurbitaria cava.</title>
        <authorList>
            <person name="Hill R."/>
        </authorList>
    </citation>
    <scope>NUCLEOTIDE SEQUENCE</scope>
    <source>
        <strain evidence="5">IMI 355082</strain>
    </source>
</reference>
<gene>
    <name evidence="5" type="ORF">N0V93_003986</name>
</gene>
<dbReference type="OrthoDB" id="2342176at2759"/>
<dbReference type="AlphaFoldDB" id="A0A9W9CZN3"/>
<evidence type="ECO:0000256" key="2">
    <source>
        <dbReference type="SAM" id="Coils"/>
    </source>
</evidence>
<dbReference type="GO" id="GO:0008270">
    <property type="term" value="F:zinc ion binding"/>
    <property type="evidence" value="ECO:0007669"/>
    <property type="project" value="UniProtKB-KW"/>
</dbReference>
<dbReference type="EMBL" id="JAPEVB010000002">
    <property type="protein sequence ID" value="KAJ4394766.1"/>
    <property type="molecule type" value="Genomic_DNA"/>
</dbReference>
<protein>
    <recommendedName>
        <fullName evidence="4">CCHC-type domain-containing protein</fullName>
    </recommendedName>
</protein>
<feature type="compositionally biased region" description="Low complexity" evidence="3">
    <location>
        <begin position="262"/>
        <end position="278"/>
    </location>
</feature>
<feature type="compositionally biased region" description="Basic and acidic residues" evidence="3">
    <location>
        <begin position="476"/>
        <end position="490"/>
    </location>
</feature>
<feature type="coiled-coil region" evidence="2">
    <location>
        <begin position="431"/>
        <end position="462"/>
    </location>
</feature>
<evidence type="ECO:0000256" key="3">
    <source>
        <dbReference type="SAM" id="MobiDB-lite"/>
    </source>
</evidence>
<feature type="compositionally biased region" description="Low complexity" evidence="3">
    <location>
        <begin position="338"/>
        <end position="353"/>
    </location>
</feature>
<proteinExistence type="predicted"/>
<evidence type="ECO:0000313" key="5">
    <source>
        <dbReference type="EMBL" id="KAJ4394766.1"/>
    </source>
</evidence>
<dbReference type="SMART" id="SM00343">
    <property type="entry name" value="ZnF_C2HC"/>
    <property type="match status" value="1"/>
</dbReference>
<feature type="domain" description="CCHC-type" evidence="4">
    <location>
        <begin position="371"/>
        <end position="386"/>
    </location>
</feature>
<feature type="region of interest" description="Disordered" evidence="3">
    <location>
        <begin position="302"/>
        <end position="323"/>
    </location>
</feature>
<dbReference type="Gene3D" id="4.10.60.10">
    <property type="entry name" value="Zinc finger, CCHC-type"/>
    <property type="match status" value="1"/>
</dbReference>
<feature type="compositionally biased region" description="Low complexity" evidence="3">
    <location>
        <begin position="310"/>
        <end position="323"/>
    </location>
</feature>
<keyword evidence="1" id="KW-0863">Zinc-finger</keyword>
<evidence type="ECO:0000256" key="1">
    <source>
        <dbReference type="PROSITE-ProRule" id="PRU00047"/>
    </source>
</evidence>
<keyword evidence="1" id="KW-0479">Metal-binding</keyword>
<dbReference type="PROSITE" id="PS50158">
    <property type="entry name" value="ZF_CCHC"/>
    <property type="match status" value="1"/>
</dbReference>
<feature type="region of interest" description="Disordered" evidence="3">
    <location>
        <begin position="244"/>
        <end position="281"/>
    </location>
</feature>
<feature type="region of interest" description="Disordered" evidence="3">
    <location>
        <begin position="338"/>
        <end position="367"/>
    </location>
</feature>
<accession>A0A9W9CZN3</accession>
<dbReference type="SUPFAM" id="SSF57756">
    <property type="entry name" value="Retrovirus zinc finger-like domains"/>
    <property type="match status" value="1"/>
</dbReference>
<sequence length="519" mass="54598">MGIGYTSGATKLALTTFIFSGIGIADIEKRHVQLVTPAPFDWAEYGPTNPLKTDGSDYPCKIPHGDDFTINGTATEIAIGEEQTVSFSGWSVHGGGSCQFALTEGHSPTPDSAWKVIQSIEGGCPKANVSGNLEPGQNPDTYTFTIPDDFEPGDYTWAWTWVNKIAAEAEFYMNCAPISVTAAAGSTKRVKERREKHSRRDNNYPDLFLANIGSASNGCTTSEAVEQQIAIAFPYPGSAVSYPNGQEELFPQACDGNPRNNGASSSSVGSQSSASAGGYPTGGAGGGTMSILPVGTTLSSVSPSSAVPITSSAPSTSVLVTSTPSSTLNTLASTITASAATSATTSTPDSPSAGLDPRVGSSARVPSRSGRCFNCGRVGHRAANCRAVTSATAAAALAAAVEKTEEAKRPEKDEQSNAWWKWQEEAHKKQLKQKLTSKVNLEAKLKNLNNDIETKIKEAIAKQVTGDDLYAEFEQELEKEKPGGEIKNENDGEGEDDDDDDESVASTFTPRGSDDGHEG</sequence>
<dbReference type="InterPro" id="IPR001878">
    <property type="entry name" value="Znf_CCHC"/>
</dbReference>
<comment type="caution">
    <text evidence="5">The sequence shown here is derived from an EMBL/GenBank/DDBJ whole genome shotgun (WGS) entry which is preliminary data.</text>
</comment>
<dbReference type="Pfam" id="PF00098">
    <property type="entry name" value="zf-CCHC"/>
    <property type="match status" value="1"/>
</dbReference>
<evidence type="ECO:0000259" key="4">
    <source>
        <dbReference type="PROSITE" id="PS50158"/>
    </source>
</evidence>
<feature type="compositionally biased region" description="Acidic residues" evidence="3">
    <location>
        <begin position="491"/>
        <end position="503"/>
    </location>
</feature>
<keyword evidence="2" id="KW-0175">Coiled coil</keyword>
<evidence type="ECO:0000313" key="6">
    <source>
        <dbReference type="Proteomes" id="UP001140453"/>
    </source>
</evidence>
<dbReference type="PANTHER" id="PTHR36182">
    <property type="entry name" value="PROTEIN, PUTATIVE (AFU_ORTHOLOGUE AFUA_6G10930)-RELATED"/>
    <property type="match status" value="1"/>
</dbReference>
<dbReference type="GO" id="GO:0003676">
    <property type="term" value="F:nucleic acid binding"/>
    <property type="evidence" value="ECO:0007669"/>
    <property type="project" value="InterPro"/>
</dbReference>
<keyword evidence="1" id="KW-0862">Zinc</keyword>
<keyword evidence="6" id="KW-1185">Reference proteome</keyword>
<dbReference type="Gene3D" id="2.70.50.70">
    <property type="match status" value="1"/>
</dbReference>
<dbReference type="Proteomes" id="UP001140453">
    <property type="component" value="Unassembled WGS sequence"/>
</dbReference>